<dbReference type="EMBL" id="KV878252">
    <property type="protein sequence ID" value="OJZ80912.1"/>
    <property type="molecule type" value="Genomic_DNA"/>
</dbReference>
<dbReference type="Proteomes" id="UP000184063">
    <property type="component" value="Unassembled WGS sequence"/>
</dbReference>
<proteinExistence type="predicted"/>
<feature type="transmembrane region" description="Helical" evidence="1">
    <location>
        <begin position="37"/>
        <end position="63"/>
    </location>
</feature>
<keyword evidence="1" id="KW-1133">Transmembrane helix</keyword>
<evidence type="ECO:0000256" key="1">
    <source>
        <dbReference type="SAM" id="Phobius"/>
    </source>
</evidence>
<name>A0A1M3T2E0_ASPLC</name>
<accession>A0A1M3T2E0</accession>
<evidence type="ECO:0000313" key="3">
    <source>
        <dbReference type="Proteomes" id="UP000184063"/>
    </source>
</evidence>
<dbReference type="VEuPathDB" id="FungiDB:ASPFODRAFT_395769"/>
<keyword evidence="1" id="KW-0812">Transmembrane</keyword>
<gene>
    <name evidence="2" type="ORF">ASPFODRAFT_395769</name>
</gene>
<organism evidence="2 3">
    <name type="scientific">Aspergillus luchuensis (strain CBS 106.47)</name>
    <dbReference type="NCBI Taxonomy" id="1137211"/>
    <lineage>
        <taxon>Eukaryota</taxon>
        <taxon>Fungi</taxon>
        <taxon>Dikarya</taxon>
        <taxon>Ascomycota</taxon>
        <taxon>Pezizomycotina</taxon>
        <taxon>Eurotiomycetes</taxon>
        <taxon>Eurotiomycetidae</taxon>
        <taxon>Eurotiales</taxon>
        <taxon>Aspergillaceae</taxon>
        <taxon>Aspergillus</taxon>
        <taxon>Aspergillus subgen. Circumdati</taxon>
    </lineage>
</organism>
<sequence>MQGSSDVDSRSGHSQLCLEHLVDWGQSLPSYWIRPHIIGPFLLAWTGSSKLTPFIVSIATLWLQLWMPGFRELSAQFTLIPNSHLYFRHHDSR</sequence>
<dbReference type="AlphaFoldDB" id="A0A1M3T2E0"/>
<protein>
    <submittedName>
        <fullName evidence="2">Uncharacterized protein</fullName>
    </submittedName>
</protein>
<keyword evidence="1" id="KW-0472">Membrane</keyword>
<evidence type="ECO:0000313" key="2">
    <source>
        <dbReference type="EMBL" id="OJZ80912.1"/>
    </source>
</evidence>
<reference evidence="3" key="1">
    <citation type="journal article" date="2017" name="Genome Biol.">
        <title>Comparative genomics reveals high biological diversity and specific adaptations in the industrially and medically important fungal genus Aspergillus.</title>
        <authorList>
            <person name="de Vries R.P."/>
            <person name="Riley R."/>
            <person name="Wiebenga A."/>
            <person name="Aguilar-Osorio G."/>
            <person name="Amillis S."/>
            <person name="Uchima C.A."/>
            <person name="Anderluh G."/>
            <person name="Asadollahi M."/>
            <person name="Askin M."/>
            <person name="Barry K."/>
            <person name="Battaglia E."/>
            <person name="Bayram O."/>
            <person name="Benocci T."/>
            <person name="Braus-Stromeyer S.A."/>
            <person name="Caldana C."/>
            <person name="Canovas D."/>
            <person name="Cerqueira G.C."/>
            <person name="Chen F."/>
            <person name="Chen W."/>
            <person name="Choi C."/>
            <person name="Clum A."/>
            <person name="Dos Santos R.A."/>
            <person name="Damasio A.R."/>
            <person name="Diallinas G."/>
            <person name="Emri T."/>
            <person name="Fekete E."/>
            <person name="Flipphi M."/>
            <person name="Freyberg S."/>
            <person name="Gallo A."/>
            <person name="Gournas C."/>
            <person name="Habgood R."/>
            <person name="Hainaut M."/>
            <person name="Harispe M.L."/>
            <person name="Henrissat B."/>
            <person name="Hilden K.S."/>
            <person name="Hope R."/>
            <person name="Hossain A."/>
            <person name="Karabika E."/>
            <person name="Karaffa L."/>
            <person name="Karanyi Z."/>
            <person name="Krasevec N."/>
            <person name="Kuo A."/>
            <person name="Kusch H."/>
            <person name="LaButti K."/>
            <person name="Lagendijk E.L."/>
            <person name="Lapidus A."/>
            <person name="Levasseur A."/>
            <person name="Lindquist E."/>
            <person name="Lipzen A."/>
            <person name="Logrieco A.F."/>
            <person name="MacCabe A."/>
            <person name="Maekelae M.R."/>
            <person name="Malavazi I."/>
            <person name="Melin P."/>
            <person name="Meyer V."/>
            <person name="Mielnichuk N."/>
            <person name="Miskei M."/>
            <person name="Molnar A.P."/>
            <person name="Mule G."/>
            <person name="Ngan C.Y."/>
            <person name="Orejas M."/>
            <person name="Orosz E."/>
            <person name="Ouedraogo J.P."/>
            <person name="Overkamp K.M."/>
            <person name="Park H.-S."/>
            <person name="Perrone G."/>
            <person name="Piumi F."/>
            <person name="Punt P.J."/>
            <person name="Ram A.F."/>
            <person name="Ramon A."/>
            <person name="Rauscher S."/>
            <person name="Record E."/>
            <person name="Riano-Pachon D.M."/>
            <person name="Robert V."/>
            <person name="Roehrig J."/>
            <person name="Ruller R."/>
            <person name="Salamov A."/>
            <person name="Salih N.S."/>
            <person name="Samson R.A."/>
            <person name="Sandor E."/>
            <person name="Sanguinetti M."/>
            <person name="Schuetze T."/>
            <person name="Sepcic K."/>
            <person name="Shelest E."/>
            <person name="Sherlock G."/>
            <person name="Sophianopoulou V."/>
            <person name="Squina F.M."/>
            <person name="Sun H."/>
            <person name="Susca A."/>
            <person name="Todd R.B."/>
            <person name="Tsang A."/>
            <person name="Unkles S.E."/>
            <person name="van de Wiele N."/>
            <person name="van Rossen-Uffink D."/>
            <person name="Oliveira J.V."/>
            <person name="Vesth T.C."/>
            <person name="Visser J."/>
            <person name="Yu J.-H."/>
            <person name="Zhou M."/>
            <person name="Andersen M.R."/>
            <person name="Archer D.B."/>
            <person name="Baker S.E."/>
            <person name="Benoit I."/>
            <person name="Brakhage A.A."/>
            <person name="Braus G.H."/>
            <person name="Fischer R."/>
            <person name="Frisvad J.C."/>
            <person name="Goldman G.H."/>
            <person name="Houbraken J."/>
            <person name="Oakley B."/>
            <person name="Pocsi I."/>
            <person name="Scazzocchio C."/>
            <person name="Seiboth B."/>
            <person name="vanKuyk P.A."/>
            <person name="Wortman J."/>
            <person name="Dyer P.S."/>
            <person name="Grigoriev I.V."/>
        </authorList>
    </citation>
    <scope>NUCLEOTIDE SEQUENCE [LARGE SCALE GENOMIC DNA]</scope>
    <source>
        <strain evidence="3">CBS 106.47</strain>
    </source>
</reference>